<proteinExistence type="predicted"/>
<dbReference type="Proteomes" id="UP001324380">
    <property type="component" value="Chromosome"/>
</dbReference>
<keyword evidence="2" id="KW-1185">Reference proteome</keyword>
<dbReference type="RefSeq" id="WP_321565987.1">
    <property type="nucleotide sequence ID" value="NZ_CP139558.1"/>
</dbReference>
<reference evidence="1 2" key="1">
    <citation type="submission" date="2023-11" db="EMBL/GenBank/DDBJ databases">
        <title>Analysis of the Genomes of Mucilaginibacter gossypii cycad 4 and M. sabulilitoris SNA2: microbes with the potential for plant growth promotion.</title>
        <authorList>
            <person name="Hirsch A.M."/>
            <person name="Humm E."/>
            <person name="Rubbi M."/>
            <person name="Del Vecchio G."/>
            <person name="Ha S.M."/>
            <person name="Pellegrini M."/>
            <person name="Gunsalus R.P."/>
        </authorList>
    </citation>
    <scope>NUCLEOTIDE SEQUENCE [LARGE SCALE GENOMIC DNA]</scope>
    <source>
        <strain evidence="1 2">SNA2</strain>
    </source>
</reference>
<organism evidence="1 2">
    <name type="scientific">Mucilaginibacter sabulilitoris</name>
    <dbReference type="NCBI Taxonomy" id="1173583"/>
    <lineage>
        <taxon>Bacteria</taxon>
        <taxon>Pseudomonadati</taxon>
        <taxon>Bacteroidota</taxon>
        <taxon>Sphingobacteriia</taxon>
        <taxon>Sphingobacteriales</taxon>
        <taxon>Sphingobacteriaceae</taxon>
        <taxon>Mucilaginibacter</taxon>
    </lineage>
</organism>
<accession>A0ABZ0TUY9</accession>
<evidence type="ECO:0000313" key="2">
    <source>
        <dbReference type="Proteomes" id="UP001324380"/>
    </source>
</evidence>
<evidence type="ECO:0000313" key="1">
    <source>
        <dbReference type="EMBL" id="WPU96901.1"/>
    </source>
</evidence>
<protein>
    <submittedName>
        <fullName evidence="1">Uncharacterized protein</fullName>
    </submittedName>
</protein>
<name>A0ABZ0TUY9_9SPHI</name>
<sequence>MDRITREVMKEQSFAPSSLFFKRLANGAIAGPRIRIEKMTII</sequence>
<gene>
    <name evidence="1" type="ORF">SNE25_15375</name>
</gene>
<dbReference type="EMBL" id="CP139558">
    <property type="protein sequence ID" value="WPU96901.1"/>
    <property type="molecule type" value="Genomic_DNA"/>
</dbReference>